<dbReference type="PANTHER" id="PTHR46401:SF2">
    <property type="entry name" value="GLYCOSYLTRANSFERASE WBBK-RELATED"/>
    <property type="match status" value="1"/>
</dbReference>
<dbReference type="SUPFAM" id="SSF53756">
    <property type="entry name" value="UDP-Glycosyltransferase/glycogen phosphorylase"/>
    <property type="match status" value="1"/>
</dbReference>
<name>A0A381PLP4_9ZZZZ</name>
<dbReference type="Gene3D" id="3.40.50.2000">
    <property type="entry name" value="Glycogen Phosphorylase B"/>
    <property type="match status" value="2"/>
</dbReference>
<evidence type="ECO:0000313" key="4">
    <source>
        <dbReference type="EMBL" id="SUZ67860.1"/>
    </source>
</evidence>
<evidence type="ECO:0000256" key="2">
    <source>
        <dbReference type="SAM" id="MobiDB-lite"/>
    </source>
</evidence>
<dbReference type="PANTHER" id="PTHR46401">
    <property type="entry name" value="GLYCOSYLTRANSFERASE WBBK-RELATED"/>
    <property type="match status" value="1"/>
</dbReference>
<keyword evidence="1" id="KW-0808">Transferase</keyword>
<feature type="region of interest" description="Disordered" evidence="2">
    <location>
        <begin position="399"/>
        <end position="423"/>
    </location>
</feature>
<sequence>MHAQYITEQLSHHADVTVLTTCATDYISWRNELPATKEQIGRVLVRRFPVHHERNPESFARHSTRVFDHTHSINDELTWLDSEGPASHALVRYIRTNAEDFDFFIFFSYRYYHAFHGILAAAHRAVLVPTAERDAALGLNIFGQIFRNARAIMYNSFEEQILINAVSDNAHVPSVIVGVGSKVPHHTAPERFRRKFKIDHPFIIYVGRVDANKGCKQLFEYFIRYVTNVSGKLSLVLIGNSVLPIPAHERIHHLGFTSDKDKFDGMAAAELLVIPSQYESLSMATLEAWGLGRPVLANGHCDVLKGQCLRSNAGLYYDNYEEFAEALHALETSSPLRKGLGHNGRRFFSRHYAWPVINRKYLTMLERLKKHDVATNGTHKLEKLPGWWTRRRRRLPPANDIIKALPTGPAPNARRPPRNSRRR</sequence>
<dbReference type="Pfam" id="PF00534">
    <property type="entry name" value="Glycos_transf_1"/>
    <property type="match status" value="1"/>
</dbReference>
<feature type="domain" description="Glycosyl transferase family 1" evidence="3">
    <location>
        <begin position="192"/>
        <end position="346"/>
    </location>
</feature>
<dbReference type="EMBL" id="UINC01001023">
    <property type="protein sequence ID" value="SUZ67860.1"/>
    <property type="molecule type" value="Genomic_DNA"/>
</dbReference>
<dbReference type="CDD" id="cd03801">
    <property type="entry name" value="GT4_PimA-like"/>
    <property type="match status" value="1"/>
</dbReference>
<accession>A0A381PLP4</accession>
<evidence type="ECO:0000256" key="1">
    <source>
        <dbReference type="ARBA" id="ARBA00022679"/>
    </source>
</evidence>
<dbReference type="InterPro" id="IPR001296">
    <property type="entry name" value="Glyco_trans_1"/>
</dbReference>
<organism evidence="4">
    <name type="scientific">marine metagenome</name>
    <dbReference type="NCBI Taxonomy" id="408172"/>
    <lineage>
        <taxon>unclassified sequences</taxon>
        <taxon>metagenomes</taxon>
        <taxon>ecological metagenomes</taxon>
    </lineage>
</organism>
<gene>
    <name evidence="4" type="ORF">METZ01_LOCUS20714</name>
</gene>
<dbReference type="GO" id="GO:0016757">
    <property type="term" value="F:glycosyltransferase activity"/>
    <property type="evidence" value="ECO:0007669"/>
    <property type="project" value="InterPro"/>
</dbReference>
<dbReference type="GO" id="GO:0009103">
    <property type="term" value="P:lipopolysaccharide biosynthetic process"/>
    <property type="evidence" value="ECO:0007669"/>
    <property type="project" value="TreeGrafter"/>
</dbReference>
<evidence type="ECO:0000259" key="3">
    <source>
        <dbReference type="Pfam" id="PF00534"/>
    </source>
</evidence>
<dbReference type="AlphaFoldDB" id="A0A381PLP4"/>
<reference evidence="4" key="1">
    <citation type="submission" date="2018-05" db="EMBL/GenBank/DDBJ databases">
        <authorList>
            <person name="Lanie J.A."/>
            <person name="Ng W.-L."/>
            <person name="Kazmierczak K.M."/>
            <person name="Andrzejewski T.M."/>
            <person name="Davidsen T.M."/>
            <person name="Wayne K.J."/>
            <person name="Tettelin H."/>
            <person name="Glass J.I."/>
            <person name="Rusch D."/>
            <person name="Podicherti R."/>
            <person name="Tsui H.-C.T."/>
            <person name="Winkler M.E."/>
        </authorList>
    </citation>
    <scope>NUCLEOTIDE SEQUENCE</scope>
</reference>
<protein>
    <recommendedName>
        <fullName evidence="3">Glycosyl transferase family 1 domain-containing protein</fullName>
    </recommendedName>
</protein>
<proteinExistence type="predicted"/>